<gene>
    <name evidence="1" type="ORF">UFOPK3268_01084</name>
</gene>
<dbReference type="EMBL" id="CAFBIZ010000139">
    <property type="protein sequence ID" value="CAB4850830.1"/>
    <property type="molecule type" value="Genomic_DNA"/>
</dbReference>
<sequence>MVETHHRGEATLGDIRCVRRGDERVRVGRVAHNKHPNIVSRAGVDRLALGLEDPAIGREKITALHACGAGAGTDEQCDVDTVEGRTGVISDVDAGKQREGTVVELHRGALGRLERRGDLEHAQSHGHIGAEQMT</sequence>
<name>A0A6J7BZQ3_9ZZZZ</name>
<protein>
    <submittedName>
        <fullName evidence="1">Unannotated protein</fullName>
    </submittedName>
</protein>
<proteinExistence type="predicted"/>
<evidence type="ECO:0000313" key="1">
    <source>
        <dbReference type="EMBL" id="CAB4850830.1"/>
    </source>
</evidence>
<dbReference type="AntiFam" id="ANF00197">
    <property type="entry name" value="Shadow ORF (opposite mdh)"/>
</dbReference>
<accession>A0A6J7BZQ3</accession>
<reference evidence="1" key="1">
    <citation type="submission" date="2020-05" db="EMBL/GenBank/DDBJ databases">
        <authorList>
            <person name="Chiriac C."/>
            <person name="Salcher M."/>
            <person name="Ghai R."/>
            <person name="Kavagutti S V."/>
        </authorList>
    </citation>
    <scope>NUCLEOTIDE SEQUENCE</scope>
</reference>
<dbReference type="AlphaFoldDB" id="A0A6J7BZQ3"/>
<organism evidence="1">
    <name type="scientific">freshwater metagenome</name>
    <dbReference type="NCBI Taxonomy" id="449393"/>
    <lineage>
        <taxon>unclassified sequences</taxon>
        <taxon>metagenomes</taxon>
        <taxon>ecological metagenomes</taxon>
    </lineage>
</organism>